<name>A0A516H7A6_9PROT</name>
<reference evidence="2 3" key="1">
    <citation type="submission" date="2019-07" db="EMBL/GenBank/DDBJ databases">
        <title>Genome sequencing for Ferrovibrio sp. K5.</title>
        <authorList>
            <person name="Park S.-J."/>
        </authorList>
    </citation>
    <scope>NUCLEOTIDE SEQUENCE [LARGE SCALE GENOMIC DNA]</scope>
    <source>
        <strain evidence="2 3">K5</strain>
    </source>
</reference>
<gene>
    <name evidence="2" type="ORF">FNB15_01880</name>
</gene>
<dbReference type="Proteomes" id="UP000317496">
    <property type="component" value="Chromosome"/>
</dbReference>
<dbReference type="AlphaFoldDB" id="A0A516H7A6"/>
<dbReference type="KEGG" id="fer:FNB15_01880"/>
<sequence length="48" mass="5571">MVLTLLDWQRQARERAELAGLPQEILKDVGLTRADVEAELSRKPVWLR</sequence>
<evidence type="ECO:0000259" key="1">
    <source>
        <dbReference type="Pfam" id="PF06568"/>
    </source>
</evidence>
<organism evidence="2 3">
    <name type="scientific">Ferrovibrio terrae</name>
    <dbReference type="NCBI Taxonomy" id="2594003"/>
    <lineage>
        <taxon>Bacteria</taxon>
        <taxon>Pseudomonadati</taxon>
        <taxon>Pseudomonadota</taxon>
        <taxon>Alphaproteobacteria</taxon>
        <taxon>Rhodospirillales</taxon>
        <taxon>Rhodospirillaceae</taxon>
        <taxon>Ferrovibrio</taxon>
    </lineage>
</organism>
<evidence type="ECO:0000313" key="3">
    <source>
        <dbReference type="Proteomes" id="UP000317496"/>
    </source>
</evidence>
<dbReference type="EMBL" id="CP041636">
    <property type="protein sequence ID" value="QDO99595.1"/>
    <property type="molecule type" value="Genomic_DNA"/>
</dbReference>
<evidence type="ECO:0000313" key="2">
    <source>
        <dbReference type="EMBL" id="QDO99595.1"/>
    </source>
</evidence>
<accession>A0A516H7A6</accession>
<protein>
    <submittedName>
        <fullName evidence="2">DUF1127 domain-containing protein</fullName>
    </submittedName>
</protein>
<dbReference type="Pfam" id="PF06568">
    <property type="entry name" value="YjiS-like"/>
    <property type="match status" value="1"/>
</dbReference>
<keyword evidence="3" id="KW-1185">Reference proteome</keyword>
<feature type="domain" description="YjiS-like" evidence="1">
    <location>
        <begin position="4"/>
        <end position="37"/>
    </location>
</feature>
<dbReference type="OrthoDB" id="8096613at2"/>
<dbReference type="InterPro" id="IPR009506">
    <property type="entry name" value="YjiS-like"/>
</dbReference>
<proteinExistence type="predicted"/>